<protein>
    <recommendedName>
        <fullName evidence="4">BTB domain-containing protein</fullName>
    </recommendedName>
</protein>
<name>A0A9P4LT75_9PLEO</name>
<dbReference type="OrthoDB" id="10560617at2759"/>
<feature type="compositionally biased region" description="Low complexity" evidence="1">
    <location>
        <begin position="10"/>
        <end position="20"/>
    </location>
</feature>
<dbReference type="EMBL" id="ML978157">
    <property type="protein sequence ID" value="KAF2035492.1"/>
    <property type="molecule type" value="Genomic_DNA"/>
</dbReference>
<dbReference type="AlphaFoldDB" id="A0A9P4LT75"/>
<evidence type="ECO:0000313" key="3">
    <source>
        <dbReference type="Proteomes" id="UP000799777"/>
    </source>
</evidence>
<dbReference type="Proteomes" id="UP000799777">
    <property type="component" value="Unassembled WGS sequence"/>
</dbReference>
<proteinExistence type="predicted"/>
<organism evidence="2 3">
    <name type="scientific">Setomelanomma holmii</name>
    <dbReference type="NCBI Taxonomy" id="210430"/>
    <lineage>
        <taxon>Eukaryota</taxon>
        <taxon>Fungi</taxon>
        <taxon>Dikarya</taxon>
        <taxon>Ascomycota</taxon>
        <taxon>Pezizomycotina</taxon>
        <taxon>Dothideomycetes</taxon>
        <taxon>Pleosporomycetidae</taxon>
        <taxon>Pleosporales</taxon>
        <taxon>Pleosporineae</taxon>
        <taxon>Phaeosphaeriaceae</taxon>
        <taxon>Setomelanomma</taxon>
    </lineage>
</organism>
<accession>A0A9P4LT75</accession>
<sequence>MPSKGKRSSAIAGAAADGPAENTRRRKRPKTAAKPDFPIKLHGGEGSGAGIVYIHRKRLEQTSEWFGKLAKYSDEIEVIARPGTLQAFCTWVYEGHIVVDGSQKELDKGGRGDDVGRIEPTKARWLATATNESLAVDLIEGFEDVTTGDEGSDSGDAQSTTTQSSDGADVPWHMISKLKAGDRIFGRLFELFVFANNYEIPKLKIAVVLAWPRFSYASCTLPCAKVVKHMYQHIGCSQGLMQYVVDYYAHYLGVEAVKKARVWWENIIPGDFVTEVLIVALGRIESDDAKMKPDNRWCDYHHHESEETDGVCQGLVGRALDLDVECKLRALARLGCQYGHVTRSIVDKLEGEV</sequence>
<reference evidence="2" key="1">
    <citation type="journal article" date="2020" name="Stud. Mycol.">
        <title>101 Dothideomycetes genomes: a test case for predicting lifestyles and emergence of pathogens.</title>
        <authorList>
            <person name="Haridas S."/>
            <person name="Albert R."/>
            <person name="Binder M."/>
            <person name="Bloem J."/>
            <person name="Labutti K."/>
            <person name="Salamov A."/>
            <person name="Andreopoulos B."/>
            <person name="Baker S."/>
            <person name="Barry K."/>
            <person name="Bills G."/>
            <person name="Bluhm B."/>
            <person name="Cannon C."/>
            <person name="Castanera R."/>
            <person name="Culley D."/>
            <person name="Daum C."/>
            <person name="Ezra D."/>
            <person name="Gonzalez J."/>
            <person name="Henrissat B."/>
            <person name="Kuo A."/>
            <person name="Liang C."/>
            <person name="Lipzen A."/>
            <person name="Lutzoni F."/>
            <person name="Magnuson J."/>
            <person name="Mondo S."/>
            <person name="Nolan M."/>
            <person name="Ohm R."/>
            <person name="Pangilinan J."/>
            <person name="Park H.-J."/>
            <person name="Ramirez L."/>
            <person name="Alfaro M."/>
            <person name="Sun H."/>
            <person name="Tritt A."/>
            <person name="Yoshinaga Y."/>
            <person name="Zwiers L.-H."/>
            <person name="Turgeon B."/>
            <person name="Goodwin S."/>
            <person name="Spatafora J."/>
            <person name="Crous P."/>
            <person name="Grigoriev I."/>
        </authorList>
    </citation>
    <scope>NUCLEOTIDE SEQUENCE</scope>
    <source>
        <strain evidence="2">CBS 110217</strain>
    </source>
</reference>
<keyword evidence="3" id="KW-1185">Reference proteome</keyword>
<feature type="region of interest" description="Disordered" evidence="1">
    <location>
        <begin position="147"/>
        <end position="168"/>
    </location>
</feature>
<feature type="region of interest" description="Disordered" evidence="1">
    <location>
        <begin position="1"/>
        <end position="40"/>
    </location>
</feature>
<comment type="caution">
    <text evidence="2">The sequence shown here is derived from an EMBL/GenBank/DDBJ whole genome shotgun (WGS) entry which is preliminary data.</text>
</comment>
<gene>
    <name evidence="2" type="ORF">EK21DRAFT_107018</name>
</gene>
<evidence type="ECO:0000256" key="1">
    <source>
        <dbReference type="SAM" id="MobiDB-lite"/>
    </source>
</evidence>
<feature type="compositionally biased region" description="Polar residues" evidence="1">
    <location>
        <begin position="155"/>
        <end position="166"/>
    </location>
</feature>
<evidence type="ECO:0008006" key="4">
    <source>
        <dbReference type="Google" id="ProtNLM"/>
    </source>
</evidence>
<evidence type="ECO:0000313" key="2">
    <source>
        <dbReference type="EMBL" id="KAF2035492.1"/>
    </source>
</evidence>